<dbReference type="Pfam" id="PF14361">
    <property type="entry name" value="RsbRD_N"/>
    <property type="match status" value="1"/>
</dbReference>
<feature type="domain" description="RsbT co-antagonist protein RsbRD N-terminal" evidence="2">
    <location>
        <begin position="25"/>
        <end position="163"/>
    </location>
</feature>
<accession>A0ABS0NGN5</accession>
<name>A0ABS0NGN5_9ACTN</name>
<dbReference type="Proteomes" id="UP000807371">
    <property type="component" value="Unassembled WGS sequence"/>
</dbReference>
<dbReference type="Pfam" id="PF13556">
    <property type="entry name" value="HTH_30"/>
    <property type="match status" value="1"/>
</dbReference>
<gene>
    <name evidence="3" type="ORF">IHE55_05905</name>
</gene>
<comment type="caution">
    <text evidence="3">The sequence shown here is derived from an EMBL/GenBank/DDBJ whole genome shotgun (WGS) entry which is preliminary data.</text>
</comment>
<reference evidence="3 4" key="1">
    <citation type="submission" date="2020-09" db="EMBL/GenBank/DDBJ databases">
        <title>Biosynthesis of the nuclear factor of activated T cells inhibitor NFAT-133 and its congeners in Streptomyces pactum.</title>
        <authorList>
            <person name="Zhou W."/>
            <person name="Posri P."/>
            <person name="Abugrain M.E."/>
            <person name="Weisberg A.J."/>
            <person name="Chang J.H."/>
            <person name="Mahmud T."/>
        </authorList>
    </citation>
    <scope>NUCLEOTIDE SEQUENCE [LARGE SCALE GENOMIC DNA]</scope>
    <source>
        <strain evidence="3 4">ATCC 27456</strain>
    </source>
</reference>
<protein>
    <submittedName>
        <fullName evidence="3">Helix-turn-helix domain-containing protein</fullName>
    </submittedName>
</protein>
<dbReference type="PANTHER" id="PTHR33744">
    <property type="entry name" value="CARBOHYDRATE DIACID REGULATOR"/>
    <property type="match status" value="1"/>
</dbReference>
<evidence type="ECO:0000313" key="3">
    <source>
        <dbReference type="EMBL" id="MBH5334359.1"/>
    </source>
</evidence>
<keyword evidence="4" id="KW-1185">Reference proteome</keyword>
<dbReference type="InterPro" id="IPR025751">
    <property type="entry name" value="RsbRD_N_dom"/>
</dbReference>
<dbReference type="EMBL" id="JACYXC010000001">
    <property type="protein sequence ID" value="MBH5334359.1"/>
    <property type="molecule type" value="Genomic_DNA"/>
</dbReference>
<evidence type="ECO:0000259" key="2">
    <source>
        <dbReference type="Pfam" id="PF14361"/>
    </source>
</evidence>
<dbReference type="InterPro" id="IPR025736">
    <property type="entry name" value="PucR_C-HTH_dom"/>
</dbReference>
<organism evidence="3 4">
    <name type="scientific">Streptomyces pactum</name>
    <dbReference type="NCBI Taxonomy" id="68249"/>
    <lineage>
        <taxon>Bacteria</taxon>
        <taxon>Bacillati</taxon>
        <taxon>Actinomycetota</taxon>
        <taxon>Actinomycetes</taxon>
        <taxon>Kitasatosporales</taxon>
        <taxon>Streptomycetaceae</taxon>
        <taxon>Streptomyces</taxon>
    </lineage>
</organism>
<dbReference type="Gene3D" id="1.10.10.2840">
    <property type="entry name" value="PucR C-terminal helix-turn-helix domain"/>
    <property type="match status" value="1"/>
</dbReference>
<feature type="domain" description="PucR C-terminal helix-turn-helix" evidence="1">
    <location>
        <begin position="349"/>
        <end position="406"/>
    </location>
</feature>
<evidence type="ECO:0000259" key="1">
    <source>
        <dbReference type="Pfam" id="PF13556"/>
    </source>
</evidence>
<dbReference type="InterPro" id="IPR042070">
    <property type="entry name" value="PucR_C-HTH_sf"/>
</dbReference>
<sequence length="413" mass="43773">MSGDQSTIAPGGTPPHRRLASATHDLSARVLEELVARVPAYRGLPRERLRAEIGRTVEYGVRALTRVLDTGRLPAPEQLARIRESAARRAEDGVPLEAVLSAYHLGAQLCLDRLAATAGPADLPSVLAVHRLVLRCLDLLSSAASAGYAAERRAAAGDAHAARRSLLADLLEGAPAPAAARRAGVRLPACYLVLGLRFGPHPQELRPGADPVAAARRKLRRARAELERHVAGDAPALFAADGGVALVPREVPGTGPAGKDWDWLSSVVRHMSQVSGAEIWAGAVAAAPEEVAEAAPLAGQVCETATVFDRPPGLYRLADVALEYQLTRPGPAREELAALLAPLTGRPELLETLRVFMAGPVDRRRTAAALQVHPNTVDYRLRKVAALTGLDTSRPADLPTIRAALIAHRVSAR</sequence>
<dbReference type="RefSeq" id="WP_197988068.1">
    <property type="nucleotide sequence ID" value="NZ_JACYXC010000001.1"/>
</dbReference>
<evidence type="ECO:0000313" key="4">
    <source>
        <dbReference type="Proteomes" id="UP000807371"/>
    </source>
</evidence>
<proteinExistence type="predicted"/>
<dbReference type="InterPro" id="IPR051448">
    <property type="entry name" value="CdaR-like_regulators"/>
</dbReference>
<dbReference type="PANTHER" id="PTHR33744:SF1">
    <property type="entry name" value="DNA-BINDING TRANSCRIPTIONAL ACTIVATOR ADER"/>
    <property type="match status" value="1"/>
</dbReference>